<protein>
    <recommendedName>
        <fullName evidence="4">Lipoprotein</fullName>
    </recommendedName>
</protein>
<evidence type="ECO:0000313" key="3">
    <source>
        <dbReference type="Proteomes" id="UP000008466"/>
    </source>
</evidence>
<dbReference type="KEGG" id="sbu:SpiBuddy_0444"/>
<feature type="chain" id="PRO_5003259677" description="Lipoprotein" evidence="1">
    <location>
        <begin position="25"/>
        <end position="494"/>
    </location>
</feature>
<keyword evidence="1" id="KW-0732">Signal</keyword>
<gene>
    <name evidence="2" type="ordered locus">SpiBuddy_0444</name>
</gene>
<keyword evidence="3" id="KW-1185">Reference proteome</keyword>
<evidence type="ECO:0000313" key="2">
    <source>
        <dbReference type="EMBL" id="ADY12279.1"/>
    </source>
</evidence>
<feature type="signal peptide" evidence="1">
    <location>
        <begin position="1"/>
        <end position="24"/>
    </location>
</feature>
<sequence length="494" mass="56617">MKRTSLARTISLVLLLSFLFFSCATPMEQQVVPPIPAEPVEVVAQPEAVVVEEPKLAVATIEMPPRYMKYPPVVRYGEVIGLVNETGYSIKSFDLFNDWMYLESTIKINMLSEDLGDGQRIIIHLAQYPELSEELQKRDGSTFSFNASDWDEDLYWGEWNPGEDAWNLVLTADHMLSVTPDLDIEAFGPSLVIANQSGYSFERLYIERKSPNEMDGSEINLLGEQLLPSGHLARIKTEELAHLQEFLTFDAYATLTITAYDTDGDRYTLLWHPTTDAWFIALTLAELQWPEGDQFYLTVENQTGQTLWYLYAVPDSYFQEGEYGSDLLDWDLIYDSDELTVDLAQLDYLADALKGDSDEVIHIVAKDANDVLYHKEYYPNQDIAYIVFEAEELLQEGESLSLYNDTPSDLWFLYLSTDEIVDEGDLGRDLLRDEIWEMQEEFTFKVSPSLVEKHPVLHLYAYDYLDNVYHKTWKVGDGWALTFNAEDLSETAPL</sequence>
<accession>F0RUB7</accession>
<evidence type="ECO:0008006" key="4">
    <source>
        <dbReference type="Google" id="ProtNLM"/>
    </source>
</evidence>
<dbReference type="EMBL" id="CP002541">
    <property type="protein sequence ID" value="ADY12279.1"/>
    <property type="molecule type" value="Genomic_DNA"/>
</dbReference>
<dbReference type="RefSeq" id="WP_013606132.1">
    <property type="nucleotide sequence ID" value="NC_015152.1"/>
</dbReference>
<name>F0RUB7_SPHGB</name>
<organism evidence="2 3">
    <name type="scientific">Sphaerochaeta globosa (strain ATCC BAA-1886 / DSM 22777 / Buddy)</name>
    <name type="common">Spirochaeta sp. (strain Buddy)</name>
    <dbReference type="NCBI Taxonomy" id="158189"/>
    <lineage>
        <taxon>Bacteria</taxon>
        <taxon>Pseudomonadati</taxon>
        <taxon>Spirochaetota</taxon>
        <taxon>Spirochaetia</taxon>
        <taxon>Spirochaetales</taxon>
        <taxon>Sphaerochaetaceae</taxon>
        <taxon>Sphaerochaeta</taxon>
    </lineage>
</organism>
<dbReference type="Proteomes" id="UP000008466">
    <property type="component" value="Chromosome"/>
</dbReference>
<dbReference type="STRING" id="158189.SpiBuddy_0444"/>
<dbReference type="PROSITE" id="PS51257">
    <property type="entry name" value="PROKAR_LIPOPROTEIN"/>
    <property type="match status" value="1"/>
</dbReference>
<dbReference type="HOGENOM" id="CLU_551957_0_0_12"/>
<dbReference type="AlphaFoldDB" id="F0RUB7"/>
<proteinExistence type="predicted"/>
<reference evidence="3" key="1">
    <citation type="submission" date="2011-02" db="EMBL/GenBank/DDBJ databases">
        <title>Complete sequence of Spirochaeta sp. Buddy.</title>
        <authorList>
            <person name="Lucas S."/>
            <person name="Copeland A."/>
            <person name="Lapidus A."/>
            <person name="Cheng J.-F."/>
            <person name="Goodwin L."/>
            <person name="Pitluck S."/>
            <person name="Zeytun A."/>
            <person name="Detter J.C."/>
            <person name="Han C."/>
            <person name="Tapia R."/>
            <person name="Land M."/>
            <person name="Hauser L."/>
            <person name="Kyrpides N."/>
            <person name="Ivanova N."/>
            <person name="Mikhailova N."/>
            <person name="Pagani I."/>
            <person name="Ritalahti K.M."/>
            <person name="Loeffler F.E."/>
            <person name="Woyke T."/>
        </authorList>
    </citation>
    <scope>NUCLEOTIDE SEQUENCE [LARGE SCALE GENOMIC DNA]</scope>
    <source>
        <strain evidence="3">ATCC BAA-1886 / DSM 22777 / Buddy</strain>
    </source>
</reference>
<evidence type="ECO:0000256" key="1">
    <source>
        <dbReference type="SAM" id="SignalP"/>
    </source>
</evidence>